<dbReference type="AlphaFoldDB" id="A0A5P8E8I9"/>
<evidence type="ECO:0000313" key="2">
    <source>
        <dbReference type="EMBL" id="QFQ13283.1"/>
    </source>
</evidence>
<evidence type="ECO:0008006" key="4">
    <source>
        <dbReference type="Google" id="ProtNLM"/>
    </source>
</evidence>
<feature type="transmembrane region" description="Helical" evidence="1">
    <location>
        <begin position="126"/>
        <end position="146"/>
    </location>
</feature>
<evidence type="ECO:0000256" key="1">
    <source>
        <dbReference type="SAM" id="Phobius"/>
    </source>
</evidence>
<keyword evidence="1" id="KW-1133">Transmembrane helix</keyword>
<dbReference type="PROSITE" id="PS51257">
    <property type="entry name" value="PROKAR_LIPOPROTEIN"/>
    <property type="match status" value="1"/>
</dbReference>
<keyword evidence="1" id="KW-0472">Membrane</keyword>
<gene>
    <name evidence="2" type="ORF">C7Y71_009840</name>
</gene>
<evidence type="ECO:0000313" key="3">
    <source>
        <dbReference type="Proteomes" id="UP000249375"/>
    </source>
</evidence>
<keyword evidence="3" id="KW-1185">Reference proteome</keyword>
<protein>
    <recommendedName>
        <fullName evidence="4">Lipoprotein</fullName>
    </recommendedName>
</protein>
<dbReference type="EMBL" id="CP033459">
    <property type="protein sequence ID" value="QFQ13283.1"/>
    <property type="molecule type" value="Genomic_DNA"/>
</dbReference>
<accession>A0A5P8E8I9</accession>
<keyword evidence="1" id="KW-0812">Transmembrane</keyword>
<dbReference type="KEGG" id="alq:C7Y71_009840"/>
<organism evidence="2 3">
    <name type="scientific">Pseudoprevotella muciniphila</name>
    <dbReference type="NCBI Taxonomy" id="2133944"/>
    <lineage>
        <taxon>Bacteria</taxon>
        <taxon>Pseudomonadati</taxon>
        <taxon>Bacteroidota</taxon>
        <taxon>Bacteroidia</taxon>
        <taxon>Bacteroidales</taxon>
        <taxon>Prevotellaceae</taxon>
        <taxon>Pseudoprevotella</taxon>
    </lineage>
</organism>
<proteinExistence type="predicted"/>
<dbReference type="OrthoDB" id="1082663at2"/>
<reference evidence="2 3" key="1">
    <citation type="submission" date="2018-11" db="EMBL/GenBank/DDBJ databases">
        <authorList>
            <person name="Na S.W."/>
            <person name="Baik M."/>
        </authorList>
    </citation>
    <scope>NUCLEOTIDE SEQUENCE [LARGE SCALE GENOMIC DNA]</scope>
    <source>
        <strain evidence="2 3">E39</strain>
    </source>
</reference>
<dbReference type="RefSeq" id="WP_111897514.1">
    <property type="nucleotide sequence ID" value="NZ_CP033459.1"/>
</dbReference>
<sequence length="151" mass="17661">MKKLLPLLIAIFSLAGCKPDEIIITQTEVQRVTDTLHQYSVLRDSIYFRDSIFLYRETMPSVLPEGRDTVRETKFVYRYLYKEQKGKDSVRVINRTDTIRITEPDLKALEAAESEAKAEKATAAKWRIYFFLLIVAVIGFVIYFIYRKIKP</sequence>
<name>A0A5P8E8I9_9BACT</name>
<dbReference type="Proteomes" id="UP000249375">
    <property type="component" value="Chromosome"/>
</dbReference>